<comment type="similarity">
    <text evidence="1">Belongs to the MOG1 family.</text>
</comment>
<evidence type="ECO:0000256" key="1">
    <source>
        <dbReference type="ARBA" id="ARBA00010307"/>
    </source>
</evidence>
<accession>A0A6G1L855</accession>
<dbReference type="Pfam" id="PF04603">
    <property type="entry name" value="Mog1"/>
    <property type="match status" value="1"/>
</dbReference>
<dbReference type="PANTHER" id="PTHR15837">
    <property type="entry name" value="RAN GUANINE NUCLEOTIDE RELEASE FACTOR"/>
    <property type="match status" value="1"/>
</dbReference>
<organism evidence="4 5">
    <name type="scientific">Teratosphaeria nubilosa</name>
    <dbReference type="NCBI Taxonomy" id="161662"/>
    <lineage>
        <taxon>Eukaryota</taxon>
        <taxon>Fungi</taxon>
        <taxon>Dikarya</taxon>
        <taxon>Ascomycota</taxon>
        <taxon>Pezizomycotina</taxon>
        <taxon>Dothideomycetes</taxon>
        <taxon>Dothideomycetidae</taxon>
        <taxon>Mycosphaerellales</taxon>
        <taxon>Teratosphaeriaceae</taxon>
        <taxon>Teratosphaeria</taxon>
    </lineage>
</organism>
<evidence type="ECO:0000256" key="2">
    <source>
        <dbReference type="ARBA" id="ARBA00022448"/>
    </source>
</evidence>
<dbReference type="GO" id="GO:0006606">
    <property type="term" value="P:protein import into nucleus"/>
    <property type="evidence" value="ECO:0007669"/>
    <property type="project" value="TreeGrafter"/>
</dbReference>
<dbReference type="OrthoDB" id="10255285at2759"/>
<evidence type="ECO:0000313" key="4">
    <source>
        <dbReference type="EMBL" id="KAF2769113.1"/>
    </source>
</evidence>
<dbReference type="GO" id="GO:0005634">
    <property type="term" value="C:nucleus"/>
    <property type="evidence" value="ECO:0007669"/>
    <property type="project" value="TreeGrafter"/>
</dbReference>
<evidence type="ECO:0000256" key="3">
    <source>
        <dbReference type="ARBA" id="ARBA00022927"/>
    </source>
</evidence>
<keyword evidence="5" id="KW-1185">Reference proteome</keyword>
<keyword evidence="2" id="KW-0813">Transport</keyword>
<dbReference type="InterPro" id="IPR007681">
    <property type="entry name" value="Mog1"/>
</dbReference>
<dbReference type="Gene3D" id="3.40.1000.10">
    <property type="entry name" value="Mog1/PsbP, alpha/beta/alpha sandwich"/>
    <property type="match status" value="1"/>
</dbReference>
<dbReference type="AlphaFoldDB" id="A0A6G1L855"/>
<dbReference type="SUPFAM" id="SSF55724">
    <property type="entry name" value="Mog1p/PsbP-like"/>
    <property type="match status" value="1"/>
</dbReference>
<protein>
    <submittedName>
        <fullName evidence="4">Mog1p/PsbP-like protein</fullName>
    </submittedName>
</protein>
<dbReference type="GO" id="GO:0005085">
    <property type="term" value="F:guanyl-nucleotide exchange factor activity"/>
    <property type="evidence" value="ECO:0007669"/>
    <property type="project" value="TreeGrafter"/>
</dbReference>
<dbReference type="GO" id="GO:0031267">
    <property type="term" value="F:small GTPase binding"/>
    <property type="evidence" value="ECO:0007669"/>
    <property type="project" value="TreeGrafter"/>
</dbReference>
<sequence length="194" mass="22118">MPTEYHQVELFGGAITANLPSTFADVSDIRQVPDHQEVWLDKDGFTSIIVEILERVEKSDDIEALRYHLEDIVQEDWGEMKMWSSNQAHFAKLPKYTPAYTLLATSPPGEKQRGRQNEPDFIGILLTMVRLVQQKTDLIVAINVPHVPGNYDKAEVDPASGKQGKLLHEAEEIRKQVMETFEVIDWSLFVQVDD</sequence>
<gene>
    <name evidence="4" type="ORF">EJ03DRAFT_312874</name>
</gene>
<dbReference type="Proteomes" id="UP000799436">
    <property type="component" value="Unassembled WGS sequence"/>
</dbReference>
<evidence type="ECO:0000313" key="5">
    <source>
        <dbReference type="Proteomes" id="UP000799436"/>
    </source>
</evidence>
<name>A0A6G1L855_9PEZI</name>
<dbReference type="PANTHER" id="PTHR15837:SF0">
    <property type="entry name" value="RAN GUANINE NUCLEOTIDE RELEASE FACTOR"/>
    <property type="match status" value="1"/>
</dbReference>
<dbReference type="InterPro" id="IPR016123">
    <property type="entry name" value="Mog1/PsbP_a/b/a-sand"/>
</dbReference>
<keyword evidence="3" id="KW-0653">Protein transport</keyword>
<dbReference type="EMBL" id="ML995837">
    <property type="protein sequence ID" value="KAF2769113.1"/>
    <property type="molecule type" value="Genomic_DNA"/>
</dbReference>
<proteinExistence type="inferred from homology"/>
<reference evidence="4" key="1">
    <citation type="journal article" date="2020" name="Stud. Mycol.">
        <title>101 Dothideomycetes genomes: a test case for predicting lifestyles and emergence of pathogens.</title>
        <authorList>
            <person name="Haridas S."/>
            <person name="Albert R."/>
            <person name="Binder M."/>
            <person name="Bloem J."/>
            <person name="Labutti K."/>
            <person name="Salamov A."/>
            <person name="Andreopoulos B."/>
            <person name="Baker S."/>
            <person name="Barry K."/>
            <person name="Bills G."/>
            <person name="Bluhm B."/>
            <person name="Cannon C."/>
            <person name="Castanera R."/>
            <person name="Culley D."/>
            <person name="Daum C."/>
            <person name="Ezra D."/>
            <person name="Gonzalez J."/>
            <person name="Henrissat B."/>
            <person name="Kuo A."/>
            <person name="Liang C."/>
            <person name="Lipzen A."/>
            <person name="Lutzoni F."/>
            <person name="Magnuson J."/>
            <person name="Mondo S."/>
            <person name="Nolan M."/>
            <person name="Ohm R."/>
            <person name="Pangilinan J."/>
            <person name="Park H.-J."/>
            <person name="Ramirez L."/>
            <person name="Alfaro M."/>
            <person name="Sun H."/>
            <person name="Tritt A."/>
            <person name="Yoshinaga Y."/>
            <person name="Zwiers L.-H."/>
            <person name="Turgeon B."/>
            <person name="Goodwin S."/>
            <person name="Spatafora J."/>
            <person name="Crous P."/>
            <person name="Grigoriev I."/>
        </authorList>
    </citation>
    <scope>NUCLEOTIDE SEQUENCE</scope>
    <source>
        <strain evidence="4">CBS 116005</strain>
    </source>
</reference>